<organism evidence="2 3">
    <name type="scientific">Evansella vedderi</name>
    <dbReference type="NCBI Taxonomy" id="38282"/>
    <lineage>
        <taxon>Bacteria</taxon>
        <taxon>Bacillati</taxon>
        <taxon>Bacillota</taxon>
        <taxon>Bacilli</taxon>
        <taxon>Bacillales</taxon>
        <taxon>Bacillaceae</taxon>
        <taxon>Evansella</taxon>
    </lineage>
</organism>
<name>A0ABT9ZZP5_9BACI</name>
<keyword evidence="1" id="KW-1133">Transmembrane helix</keyword>
<keyword evidence="1" id="KW-0812">Transmembrane</keyword>
<evidence type="ECO:0000313" key="2">
    <source>
        <dbReference type="EMBL" id="MDQ0256329.1"/>
    </source>
</evidence>
<proteinExistence type="predicted"/>
<sequence>MVNNLFVNIAMVIISWLTLPFLGRRNIKRFLPAAILVGLLEAWNVQIGKKRKWWVFYNNRNSYIANEFPFNIGPFFIGTMWILKWTYGDFKKFITLNAIVDGFFAFINSWIMEKLKVAQLVRMNRFQFFLYLFYKAFILYGFQYFFEKTKLVKRY</sequence>
<keyword evidence="1" id="KW-0472">Membrane</keyword>
<accession>A0ABT9ZZP5</accession>
<dbReference type="RefSeq" id="WP_307328295.1">
    <property type="nucleotide sequence ID" value="NZ_JAUSUG010000016.1"/>
</dbReference>
<dbReference type="Proteomes" id="UP001230005">
    <property type="component" value="Unassembled WGS sequence"/>
</dbReference>
<feature type="transmembrane region" description="Helical" evidence="1">
    <location>
        <begin position="94"/>
        <end position="112"/>
    </location>
</feature>
<gene>
    <name evidence="2" type="ORF">J2S74_003749</name>
</gene>
<evidence type="ECO:0000313" key="3">
    <source>
        <dbReference type="Proteomes" id="UP001230005"/>
    </source>
</evidence>
<feature type="transmembrane region" description="Helical" evidence="1">
    <location>
        <begin position="68"/>
        <end position="87"/>
    </location>
</feature>
<dbReference type="EMBL" id="JAUSUG010000016">
    <property type="protein sequence ID" value="MDQ0256329.1"/>
    <property type="molecule type" value="Genomic_DNA"/>
</dbReference>
<evidence type="ECO:0000256" key="1">
    <source>
        <dbReference type="SAM" id="Phobius"/>
    </source>
</evidence>
<reference evidence="2 3" key="1">
    <citation type="submission" date="2023-07" db="EMBL/GenBank/DDBJ databases">
        <title>Genomic Encyclopedia of Type Strains, Phase IV (KMG-IV): sequencing the most valuable type-strain genomes for metagenomic binning, comparative biology and taxonomic classification.</title>
        <authorList>
            <person name="Goeker M."/>
        </authorList>
    </citation>
    <scope>NUCLEOTIDE SEQUENCE [LARGE SCALE GENOMIC DNA]</scope>
    <source>
        <strain evidence="2 3">DSM 9768</strain>
    </source>
</reference>
<feature type="transmembrane region" description="Helical" evidence="1">
    <location>
        <begin position="128"/>
        <end position="146"/>
    </location>
</feature>
<protein>
    <recommendedName>
        <fullName evidence="4">Carotenoid biosynthesis protein</fullName>
    </recommendedName>
</protein>
<feature type="transmembrane region" description="Helical" evidence="1">
    <location>
        <begin position="6"/>
        <end position="23"/>
    </location>
</feature>
<evidence type="ECO:0008006" key="4">
    <source>
        <dbReference type="Google" id="ProtNLM"/>
    </source>
</evidence>
<comment type="caution">
    <text evidence="2">The sequence shown here is derived from an EMBL/GenBank/DDBJ whole genome shotgun (WGS) entry which is preliminary data.</text>
</comment>
<keyword evidence="3" id="KW-1185">Reference proteome</keyword>